<keyword evidence="1" id="KW-1133">Transmembrane helix</keyword>
<feature type="transmembrane region" description="Helical" evidence="1">
    <location>
        <begin position="133"/>
        <end position="164"/>
    </location>
</feature>
<evidence type="ECO:0000313" key="3">
    <source>
        <dbReference type="Proteomes" id="UP000002595"/>
    </source>
</evidence>
<reference evidence="2" key="1">
    <citation type="submission" date="2006-12" db="EMBL/GenBank/DDBJ databases">
        <title>Complete sequence of Pyrobaculum islandicum DSM 4184.</title>
        <authorList>
            <person name="Copeland A."/>
            <person name="Lucas S."/>
            <person name="Lapidus A."/>
            <person name="Barry K."/>
            <person name="Detter J.C."/>
            <person name="Glavina del Rio T."/>
            <person name="Dalin E."/>
            <person name="Tice H."/>
            <person name="Pitluck S."/>
            <person name="Meincke L."/>
            <person name="Brettin T."/>
            <person name="Bruce D."/>
            <person name="Han C."/>
            <person name="Tapia R."/>
            <person name="Gilna P."/>
            <person name="Schmutz J."/>
            <person name="Larimer F."/>
            <person name="Land M."/>
            <person name="Hauser L."/>
            <person name="Kyrpides N."/>
            <person name="Mikhailova N."/>
            <person name="Cozen A.E."/>
            <person name="Fitz-Gibbon S.T."/>
            <person name="House C.H."/>
            <person name="Saltikov C."/>
            <person name="Lowe T."/>
            <person name="Richardson P."/>
        </authorList>
    </citation>
    <scope>NUCLEOTIDE SEQUENCE [LARGE SCALE GENOMIC DNA]</scope>
    <source>
        <strain evidence="2">DSM 4184</strain>
    </source>
</reference>
<dbReference type="STRING" id="384616.Pisl_1594"/>
<dbReference type="EMBL" id="CP000504">
    <property type="protein sequence ID" value="ABL88748.1"/>
    <property type="molecule type" value="Genomic_DNA"/>
</dbReference>
<keyword evidence="1" id="KW-0472">Membrane</keyword>
<sequence>MVLSALLLVVIAVFIGVAPTILHGRIESPPVEISPYVNAEDNQTTLYNAFIFFALLIMATILIYVILPRRRLLKLLLSIIWFVLSTGVFQFYVILYYWNNLLDEVNAVRLMWASLLFGIFTVYLIHKRRGDLLLGFLGSLAGVMFVWLLPTTTIVALLTALPIYDYLMVNKGLLGRIVQKLRDGAVNTPGRKADNPLFGFVVRLDNLSLGVGDFVVYSMALSFIAMRFLQYGRAVFIIALGLGAALIYLGLLLTVKIFLKRWGYGPALPFPILLLYPLVVFAWIA</sequence>
<dbReference type="Gene3D" id="1.10.472.100">
    <property type="entry name" value="Presenilin"/>
    <property type="match status" value="1"/>
</dbReference>
<feature type="transmembrane region" description="Helical" evidence="1">
    <location>
        <begin position="236"/>
        <end position="258"/>
    </location>
</feature>
<accession>A1RUW6</accession>
<dbReference type="OrthoDB" id="29129at2157"/>
<evidence type="ECO:0008006" key="4">
    <source>
        <dbReference type="Google" id="ProtNLM"/>
    </source>
</evidence>
<keyword evidence="3" id="KW-1185">Reference proteome</keyword>
<evidence type="ECO:0000256" key="1">
    <source>
        <dbReference type="SAM" id="Phobius"/>
    </source>
</evidence>
<feature type="transmembrane region" description="Helical" evidence="1">
    <location>
        <begin position="264"/>
        <end position="284"/>
    </location>
</feature>
<dbReference type="HOGENOM" id="CLU_975287_0_0_2"/>
<dbReference type="Proteomes" id="UP000002595">
    <property type="component" value="Chromosome"/>
</dbReference>
<dbReference type="KEGG" id="pis:Pisl_1594"/>
<feature type="transmembrane region" description="Helical" evidence="1">
    <location>
        <begin position="207"/>
        <end position="229"/>
    </location>
</feature>
<name>A1RUW6_PYRIL</name>
<feature type="transmembrane region" description="Helical" evidence="1">
    <location>
        <begin position="79"/>
        <end position="98"/>
    </location>
</feature>
<protein>
    <recommendedName>
        <fullName evidence="4">Presenilin</fullName>
    </recommendedName>
</protein>
<feature type="transmembrane region" description="Helical" evidence="1">
    <location>
        <begin position="110"/>
        <end position="126"/>
    </location>
</feature>
<evidence type="ECO:0000313" key="2">
    <source>
        <dbReference type="EMBL" id="ABL88748.1"/>
    </source>
</evidence>
<dbReference type="InterPro" id="IPR042524">
    <property type="entry name" value="Presenilin_C"/>
</dbReference>
<keyword evidence="1" id="KW-0812">Transmembrane</keyword>
<feature type="transmembrane region" description="Helical" evidence="1">
    <location>
        <begin position="46"/>
        <end position="67"/>
    </location>
</feature>
<organism evidence="2 3">
    <name type="scientific">Pyrobaculum islandicum (strain DSM 4184 / JCM 9189 / GEO3)</name>
    <dbReference type="NCBI Taxonomy" id="384616"/>
    <lineage>
        <taxon>Archaea</taxon>
        <taxon>Thermoproteota</taxon>
        <taxon>Thermoprotei</taxon>
        <taxon>Thermoproteales</taxon>
        <taxon>Thermoproteaceae</taxon>
        <taxon>Pyrobaculum</taxon>
    </lineage>
</organism>
<gene>
    <name evidence="2" type="ordered locus">Pisl_1594</name>
</gene>
<proteinExistence type="predicted"/>
<dbReference type="AlphaFoldDB" id="A1RUW6"/>
<dbReference type="eggNOG" id="arCOG04463">
    <property type="taxonomic scope" value="Archaea"/>
</dbReference>